<keyword evidence="3" id="KW-1185">Reference proteome</keyword>
<reference evidence="2" key="1">
    <citation type="journal article" date="2019" name="Environ. Microbiol.">
        <title>Fungal ecological strategies reflected in gene transcription - a case study of two litter decomposers.</title>
        <authorList>
            <person name="Barbi F."/>
            <person name="Kohler A."/>
            <person name="Barry K."/>
            <person name="Baskaran P."/>
            <person name="Daum C."/>
            <person name="Fauchery L."/>
            <person name="Ihrmark K."/>
            <person name="Kuo A."/>
            <person name="LaButti K."/>
            <person name="Lipzen A."/>
            <person name="Morin E."/>
            <person name="Grigoriev I.V."/>
            <person name="Henrissat B."/>
            <person name="Lindahl B."/>
            <person name="Martin F."/>
        </authorList>
    </citation>
    <scope>NUCLEOTIDE SEQUENCE</scope>
    <source>
        <strain evidence="2">JB14</strain>
    </source>
</reference>
<dbReference type="Proteomes" id="UP000799118">
    <property type="component" value="Unassembled WGS sequence"/>
</dbReference>
<protein>
    <submittedName>
        <fullName evidence="2">Uncharacterized protein</fullName>
    </submittedName>
</protein>
<dbReference type="OrthoDB" id="2687259at2759"/>
<name>A0A6A4GB73_9AGAR</name>
<dbReference type="EMBL" id="ML771053">
    <property type="protein sequence ID" value="KAE9382735.1"/>
    <property type="molecule type" value="Genomic_DNA"/>
</dbReference>
<proteinExistence type="predicted"/>
<organism evidence="2 3">
    <name type="scientific">Gymnopus androsaceus JB14</name>
    <dbReference type="NCBI Taxonomy" id="1447944"/>
    <lineage>
        <taxon>Eukaryota</taxon>
        <taxon>Fungi</taxon>
        <taxon>Dikarya</taxon>
        <taxon>Basidiomycota</taxon>
        <taxon>Agaricomycotina</taxon>
        <taxon>Agaricomycetes</taxon>
        <taxon>Agaricomycetidae</taxon>
        <taxon>Agaricales</taxon>
        <taxon>Marasmiineae</taxon>
        <taxon>Omphalotaceae</taxon>
        <taxon>Gymnopus</taxon>
    </lineage>
</organism>
<sequence length="442" mass="51423">GELEHRRVKRLYVRTNKIQFTFQIARHEQRRRALMKLKTKPPANRGHATRSMVSKPSLSFADSDPLPFTDPSTRYHISSSTRFSQNITTWLSDLEDDPAFTDFILKLKNHILERLLGVPENECEFSDADRATITFLENKIFRHKVIRLNYTTYDMRRNQDSCNPRTHADIMTLSGDPDDCTEHPYWFARIIGIYHANVVHLKPGSKLARIQRMDFLFVRWFGRANEQSHYGICSKRMPKVGFIDAENPEAFGFVNPSDVLRACHIMPAPAYGKTDQFLVGPSLARRESDNHEDYFRYYVNMYVHSFIKPFLDFYSRFYSRWPDRDMFMRFRGGGVGHRSTLTATRALEDENNIKPGEKERMYDEAAVLLTVTEEGAGDGGEKAQEGEDEQLQEEIEEENEGEGEEEEREEEEDEVFWEDLVGPEDGEDNAVDEEYEGFYGEL</sequence>
<dbReference type="AlphaFoldDB" id="A0A6A4GB73"/>
<gene>
    <name evidence="2" type="ORF">BT96DRAFT_845113</name>
</gene>
<feature type="region of interest" description="Disordered" evidence="1">
    <location>
        <begin position="374"/>
        <end position="442"/>
    </location>
</feature>
<feature type="non-terminal residue" evidence="2">
    <location>
        <position position="1"/>
    </location>
</feature>
<evidence type="ECO:0000313" key="2">
    <source>
        <dbReference type="EMBL" id="KAE9382735.1"/>
    </source>
</evidence>
<evidence type="ECO:0000313" key="3">
    <source>
        <dbReference type="Proteomes" id="UP000799118"/>
    </source>
</evidence>
<evidence type="ECO:0000256" key="1">
    <source>
        <dbReference type="SAM" id="MobiDB-lite"/>
    </source>
</evidence>
<feature type="compositionally biased region" description="Acidic residues" evidence="1">
    <location>
        <begin position="386"/>
        <end position="436"/>
    </location>
</feature>
<accession>A0A6A4GB73</accession>